<reference evidence="8" key="1">
    <citation type="submission" date="2021-11" db="EMBL/GenBank/DDBJ databases">
        <title>Draft genome sequence of Alcaligenes endophyticus type strain CCUG 75668T.</title>
        <authorList>
            <person name="Salva-Serra F."/>
            <person name="Duran R.E."/>
            <person name="Seeger M."/>
            <person name="Moore E.R.B."/>
            <person name="Jaen-Luchoro D."/>
        </authorList>
    </citation>
    <scope>NUCLEOTIDE SEQUENCE</scope>
    <source>
        <strain evidence="8">CCUG 75668</strain>
    </source>
</reference>
<dbReference type="InterPro" id="IPR003593">
    <property type="entry name" value="AAA+_ATPase"/>
</dbReference>
<dbReference type="Pfam" id="PF02954">
    <property type="entry name" value="HTH_8"/>
    <property type="match status" value="1"/>
</dbReference>
<keyword evidence="1" id="KW-0547">Nucleotide-binding</keyword>
<evidence type="ECO:0000313" key="9">
    <source>
        <dbReference type="Proteomes" id="UP001168613"/>
    </source>
</evidence>
<sequence>MVDTAAGLKNRSDTRLRIAAVGMHGLRDMLEQLAPEYAHRADILIIDKGYEQAVQSVQALLRQDGVDAVVSAGSNGSYLRAHLPVPVATVRAGGFDLMELLAHAARQTRSLAMVVHGQIPEGLRALVSEFSLPVHLLSYQDEDQAKTCVQRLQDLGVEVVLAPGLVVDLARAVGLQAVLLYSPAAVRAAMEDGIEMARAARAEAARHDRLRAMLGHLRDGVLAVDVHDRVYALNPSMLNVVNLQEADLLGQVLHEVQPELSLQAILRSGKPELEKVQQIMGRTLVVTRLPIIEQGQLNGAVLVCQDPAAIQRVDRSLRSRRSRTGKATRYTLDDLIGHSDVMQSLRAVAHAYARSSATALIVGESGTGKELLAQGVHNASARHAQPFIAVNCGAFPESLLESELFGYVEGAFTGSSRGGKIGLFEAAHTGTLFLDEIGELPLALQTRLLRVLQEKEVLRIGAIEPTPLDVRVIAATHQNLELLVEQGRFRQDLYYRLNILVLKLPPLRQRLEDLPALMQHLQQKLAHDLGLDATSQASLFHALLRLGVGYAWPGNIRELENIVERVLVLGMAGLLTKEQQLSQIVPELYDRQAEGGGEWQVRQHQDEQRLLEAVLAECGGNREQAAKKLGISRSTLWRRLNRST</sequence>
<dbReference type="Gene3D" id="1.10.8.60">
    <property type="match status" value="1"/>
</dbReference>
<dbReference type="Proteomes" id="UP001168613">
    <property type="component" value="Unassembled WGS sequence"/>
</dbReference>
<keyword evidence="4" id="KW-0238">DNA-binding</keyword>
<dbReference type="InterPro" id="IPR025944">
    <property type="entry name" value="Sigma_54_int_dom_CS"/>
</dbReference>
<dbReference type="PROSITE" id="PS50045">
    <property type="entry name" value="SIGMA54_INTERACT_4"/>
    <property type="match status" value="1"/>
</dbReference>
<accession>A0ABT8EN54</accession>
<evidence type="ECO:0000259" key="6">
    <source>
        <dbReference type="PROSITE" id="PS50045"/>
    </source>
</evidence>
<comment type="caution">
    <text evidence="8">The sequence shown here is derived from an EMBL/GenBank/DDBJ whole genome shotgun (WGS) entry which is preliminary data.</text>
</comment>
<feature type="domain" description="PAS" evidence="7">
    <location>
        <begin position="206"/>
        <end position="259"/>
    </location>
</feature>
<organism evidence="8 9">
    <name type="scientific">Alcaligenes endophyticus</name>
    <dbReference type="NCBI Taxonomy" id="1929088"/>
    <lineage>
        <taxon>Bacteria</taxon>
        <taxon>Pseudomonadati</taxon>
        <taxon>Pseudomonadota</taxon>
        <taxon>Betaproteobacteria</taxon>
        <taxon>Burkholderiales</taxon>
        <taxon>Alcaligenaceae</taxon>
        <taxon>Alcaligenes</taxon>
    </lineage>
</organism>
<dbReference type="SUPFAM" id="SSF46689">
    <property type="entry name" value="Homeodomain-like"/>
    <property type="match status" value="1"/>
</dbReference>
<dbReference type="SUPFAM" id="SSF55785">
    <property type="entry name" value="PYP-like sensor domain (PAS domain)"/>
    <property type="match status" value="1"/>
</dbReference>
<dbReference type="RefSeq" id="WP_266123738.1">
    <property type="nucleotide sequence ID" value="NZ_JAJHNU010000005.1"/>
</dbReference>
<dbReference type="InterPro" id="IPR027417">
    <property type="entry name" value="P-loop_NTPase"/>
</dbReference>
<dbReference type="InterPro" id="IPR012704">
    <property type="entry name" value="Sig_transdc_resp-reg_PrpR"/>
</dbReference>
<dbReference type="InterPro" id="IPR025943">
    <property type="entry name" value="Sigma_54_int_dom_ATP-bd_2"/>
</dbReference>
<dbReference type="PRINTS" id="PR01590">
    <property type="entry name" value="HTHFIS"/>
</dbReference>
<dbReference type="PROSITE" id="PS00688">
    <property type="entry name" value="SIGMA54_INTERACT_3"/>
    <property type="match status" value="1"/>
</dbReference>
<dbReference type="InterPro" id="IPR035965">
    <property type="entry name" value="PAS-like_dom_sf"/>
</dbReference>
<dbReference type="SUPFAM" id="SSF159800">
    <property type="entry name" value="PrpR receptor domain-like"/>
    <property type="match status" value="1"/>
</dbReference>
<dbReference type="Gene3D" id="3.30.450.20">
    <property type="entry name" value="PAS domain"/>
    <property type="match status" value="1"/>
</dbReference>
<evidence type="ECO:0000256" key="4">
    <source>
        <dbReference type="ARBA" id="ARBA00023125"/>
    </source>
</evidence>
<evidence type="ECO:0000256" key="3">
    <source>
        <dbReference type="ARBA" id="ARBA00023015"/>
    </source>
</evidence>
<dbReference type="EMBL" id="JAJHNU010000005">
    <property type="protein sequence ID" value="MDN4122742.1"/>
    <property type="molecule type" value="Genomic_DNA"/>
</dbReference>
<keyword evidence="9" id="KW-1185">Reference proteome</keyword>
<dbReference type="Gene3D" id="3.40.50.2300">
    <property type="match status" value="1"/>
</dbReference>
<evidence type="ECO:0000256" key="2">
    <source>
        <dbReference type="ARBA" id="ARBA00022840"/>
    </source>
</evidence>
<keyword evidence="5" id="KW-0804">Transcription</keyword>
<dbReference type="SUPFAM" id="SSF52540">
    <property type="entry name" value="P-loop containing nucleoside triphosphate hydrolases"/>
    <property type="match status" value="1"/>
</dbReference>
<dbReference type="PROSITE" id="PS50112">
    <property type="entry name" value="PAS"/>
    <property type="match status" value="1"/>
</dbReference>
<dbReference type="SMART" id="SM00382">
    <property type="entry name" value="AAA"/>
    <property type="match status" value="1"/>
</dbReference>
<evidence type="ECO:0000259" key="7">
    <source>
        <dbReference type="PROSITE" id="PS50112"/>
    </source>
</evidence>
<dbReference type="InterPro" id="IPR002078">
    <property type="entry name" value="Sigma_54_int"/>
</dbReference>
<gene>
    <name evidence="8" type="primary">prpR</name>
    <name evidence="8" type="ORF">LMS43_15735</name>
</gene>
<dbReference type="NCBIfam" id="TIGR02329">
    <property type="entry name" value="propionate_PrpR"/>
    <property type="match status" value="1"/>
</dbReference>
<dbReference type="Pfam" id="PF00158">
    <property type="entry name" value="Sigma54_activat"/>
    <property type="match status" value="1"/>
</dbReference>
<dbReference type="SMART" id="SM00091">
    <property type="entry name" value="PAS"/>
    <property type="match status" value="1"/>
</dbReference>
<dbReference type="InterPro" id="IPR058031">
    <property type="entry name" value="AAA_lid_NorR"/>
</dbReference>
<dbReference type="Pfam" id="PF06506">
    <property type="entry name" value="PrpR_N"/>
    <property type="match status" value="1"/>
</dbReference>
<dbReference type="CDD" id="cd00009">
    <property type="entry name" value="AAA"/>
    <property type="match status" value="1"/>
</dbReference>
<dbReference type="InterPro" id="IPR010524">
    <property type="entry name" value="Sig_transdc_resp-reg_PrpR_N"/>
</dbReference>
<protein>
    <submittedName>
        <fullName evidence="8">Propionate catabolism operon regulatory protein PrpR</fullName>
    </submittedName>
</protein>
<evidence type="ECO:0000256" key="5">
    <source>
        <dbReference type="ARBA" id="ARBA00023163"/>
    </source>
</evidence>
<evidence type="ECO:0000256" key="1">
    <source>
        <dbReference type="ARBA" id="ARBA00022741"/>
    </source>
</evidence>
<name>A0ABT8EN54_9BURK</name>
<dbReference type="InterPro" id="IPR000014">
    <property type="entry name" value="PAS"/>
</dbReference>
<dbReference type="PANTHER" id="PTHR32071">
    <property type="entry name" value="TRANSCRIPTIONAL REGULATORY PROTEIN"/>
    <property type="match status" value="1"/>
</dbReference>
<keyword evidence="3" id="KW-0805">Transcription regulation</keyword>
<dbReference type="InterPro" id="IPR002197">
    <property type="entry name" value="HTH_Fis"/>
</dbReference>
<evidence type="ECO:0000313" key="8">
    <source>
        <dbReference type="EMBL" id="MDN4122742.1"/>
    </source>
</evidence>
<dbReference type="InterPro" id="IPR009057">
    <property type="entry name" value="Homeodomain-like_sf"/>
</dbReference>
<dbReference type="PROSITE" id="PS00676">
    <property type="entry name" value="SIGMA54_INTERACT_2"/>
    <property type="match status" value="1"/>
</dbReference>
<dbReference type="Pfam" id="PF25601">
    <property type="entry name" value="AAA_lid_14"/>
    <property type="match status" value="1"/>
</dbReference>
<dbReference type="PANTHER" id="PTHR32071:SF81">
    <property type="entry name" value="PROPIONATE CATABOLISM OPERON REGULATORY PROTEIN"/>
    <property type="match status" value="1"/>
</dbReference>
<dbReference type="Gene3D" id="3.40.50.300">
    <property type="entry name" value="P-loop containing nucleotide triphosphate hydrolases"/>
    <property type="match status" value="1"/>
</dbReference>
<keyword evidence="2" id="KW-0067">ATP-binding</keyword>
<feature type="domain" description="Sigma-54 factor interaction" evidence="6">
    <location>
        <begin position="335"/>
        <end position="568"/>
    </location>
</feature>
<dbReference type="Gene3D" id="1.10.10.60">
    <property type="entry name" value="Homeodomain-like"/>
    <property type="match status" value="1"/>
</dbReference>
<proteinExistence type="predicted"/>